<comment type="caution">
    <text evidence="2">The sequence shown here is derived from an EMBL/GenBank/DDBJ whole genome shotgun (WGS) entry which is preliminary data.</text>
</comment>
<protein>
    <submittedName>
        <fullName evidence="2">Uncharacterized protein</fullName>
    </submittedName>
</protein>
<sequence>MPDGNAGGGRGTADGGQWDTPPGPFGDRLNPDNGDHYFTTPIPVIGIQVDHDNRGDGEDDFRIDVDGVMSLSDPYAASGVTTVKTYLPYEWHNVGTCTDDTGGGMTYLGGFSLVVSDRSFPSRRLPRSLVFPDCWWPVAAAVTDVRCWGTRPVHGFLLRGASE</sequence>
<feature type="compositionally biased region" description="Gly residues" evidence="1">
    <location>
        <begin position="1"/>
        <end position="14"/>
    </location>
</feature>
<organism evidence="2 3">
    <name type="scientific">Haloferula sargassicola</name>
    <dbReference type="NCBI Taxonomy" id="490096"/>
    <lineage>
        <taxon>Bacteria</taxon>
        <taxon>Pseudomonadati</taxon>
        <taxon>Verrucomicrobiota</taxon>
        <taxon>Verrucomicrobiia</taxon>
        <taxon>Verrucomicrobiales</taxon>
        <taxon>Verrucomicrobiaceae</taxon>
        <taxon>Haloferula</taxon>
    </lineage>
</organism>
<dbReference type="Proteomes" id="UP001476282">
    <property type="component" value="Unassembled WGS sequence"/>
</dbReference>
<dbReference type="EMBL" id="BAABRI010000004">
    <property type="protein sequence ID" value="GAA5481618.1"/>
    <property type="molecule type" value="Genomic_DNA"/>
</dbReference>
<evidence type="ECO:0000256" key="1">
    <source>
        <dbReference type="SAM" id="MobiDB-lite"/>
    </source>
</evidence>
<accession>A0ABP9UJ03</accession>
<gene>
    <name evidence="2" type="ORF">Hsar01_00829</name>
</gene>
<name>A0ABP9UJ03_9BACT</name>
<reference evidence="2 3" key="1">
    <citation type="submission" date="2024-02" db="EMBL/GenBank/DDBJ databases">
        <title>Haloferula sargassicola NBRC 104335.</title>
        <authorList>
            <person name="Ichikawa N."/>
            <person name="Katano-Makiyama Y."/>
            <person name="Hidaka K."/>
        </authorList>
    </citation>
    <scope>NUCLEOTIDE SEQUENCE [LARGE SCALE GENOMIC DNA]</scope>
    <source>
        <strain evidence="2 3">NBRC 104335</strain>
    </source>
</reference>
<keyword evidence="3" id="KW-1185">Reference proteome</keyword>
<feature type="region of interest" description="Disordered" evidence="1">
    <location>
        <begin position="1"/>
        <end position="33"/>
    </location>
</feature>
<proteinExistence type="predicted"/>
<evidence type="ECO:0000313" key="2">
    <source>
        <dbReference type="EMBL" id="GAA5481618.1"/>
    </source>
</evidence>
<dbReference type="RefSeq" id="WP_353565770.1">
    <property type="nucleotide sequence ID" value="NZ_BAABRI010000004.1"/>
</dbReference>
<evidence type="ECO:0000313" key="3">
    <source>
        <dbReference type="Proteomes" id="UP001476282"/>
    </source>
</evidence>